<evidence type="ECO:0000256" key="1">
    <source>
        <dbReference type="SAM" id="MobiDB-lite"/>
    </source>
</evidence>
<gene>
    <name evidence="2" type="ORF">GCM10010096_25600</name>
</gene>
<accession>A0A8H9IKJ5</accession>
<evidence type="ECO:0000313" key="3">
    <source>
        <dbReference type="Proteomes" id="UP000608923"/>
    </source>
</evidence>
<reference evidence="3" key="1">
    <citation type="journal article" date="2019" name="Int. J. Syst. Evol. Microbiol.">
        <title>The Global Catalogue of Microorganisms (GCM) 10K type strain sequencing project: providing services to taxonomists for standard genome sequencing and annotation.</title>
        <authorList>
            <consortium name="The Broad Institute Genomics Platform"/>
            <consortium name="The Broad Institute Genome Sequencing Center for Infectious Disease"/>
            <person name="Wu L."/>
            <person name="Ma J."/>
        </authorList>
    </citation>
    <scope>NUCLEOTIDE SEQUENCE [LARGE SCALE GENOMIC DNA]</scope>
    <source>
        <strain evidence="3">KCTC 42083</strain>
    </source>
</reference>
<dbReference type="AlphaFoldDB" id="A0A8H9IKJ5"/>
<dbReference type="Proteomes" id="UP000608923">
    <property type="component" value="Unassembled WGS sequence"/>
</dbReference>
<feature type="region of interest" description="Disordered" evidence="1">
    <location>
        <begin position="17"/>
        <end position="56"/>
    </location>
</feature>
<name>A0A8H9IKJ5_9BURK</name>
<organism evidence="2 3">
    <name type="scientific">Alcaligenes pakistanensis</name>
    <dbReference type="NCBI Taxonomy" id="1482717"/>
    <lineage>
        <taxon>Bacteria</taxon>
        <taxon>Pseudomonadati</taxon>
        <taxon>Pseudomonadota</taxon>
        <taxon>Betaproteobacteria</taxon>
        <taxon>Burkholderiales</taxon>
        <taxon>Alcaligenaceae</taxon>
        <taxon>Alcaligenes</taxon>
    </lineage>
</organism>
<protein>
    <submittedName>
        <fullName evidence="2">Uncharacterized protein</fullName>
    </submittedName>
</protein>
<proteinExistence type="predicted"/>
<sequence length="130" mass="13663">MADFYSDMAKMAADLLAPTSQGGLGQGEIKLTRKTPGTPDPSKPWEPVEPTTQTEPLRGAVRGVSKQIIGTEMDGTVILASDRQAICTVPTMQYTAGDVLSVDGVPVHIIAVERIPAAGVTSAVKFIIRG</sequence>
<evidence type="ECO:0000313" key="2">
    <source>
        <dbReference type="EMBL" id="GHC52391.1"/>
    </source>
</evidence>
<dbReference type="EMBL" id="BMZN01000004">
    <property type="protein sequence ID" value="GHC52391.1"/>
    <property type="molecule type" value="Genomic_DNA"/>
</dbReference>
<comment type="caution">
    <text evidence="2">The sequence shown here is derived from an EMBL/GenBank/DDBJ whole genome shotgun (WGS) entry which is preliminary data.</text>
</comment>
<keyword evidence="3" id="KW-1185">Reference proteome</keyword>